<dbReference type="PANTHER" id="PTHR33204">
    <property type="entry name" value="TRANSCRIPTIONAL REGULATOR, MARR FAMILY"/>
    <property type="match status" value="1"/>
</dbReference>
<evidence type="ECO:0000256" key="4">
    <source>
        <dbReference type="SAM" id="MobiDB-lite"/>
    </source>
</evidence>
<feature type="domain" description="HTH hxlR-type" evidence="5">
    <location>
        <begin position="34"/>
        <end position="130"/>
    </location>
</feature>
<dbReference type="InterPro" id="IPR036390">
    <property type="entry name" value="WH_DNA-bd_sf"/>
</dbReference>
<accession>A0A1G6XG35</accession>
<feature type="domain" description="HTH hxlR-type" evidence="5">
    <location>
        <begin position="195"/>
        <end position="294"/>
    </location>
</feature>
<evidence type="ECO:0000313" key="6">
    <source>
        <dbReference type="EMBL" id="SDD77130.1"/>
    </source>
</evidence>
<organism evidence="6 7">
    <name type="scientific">Bradyrhizobium brasilense</name>
    <dbReference type="NCBI Taxonomy" id="1419277"/>
    <lineage>
        <taxon>Bacteria</taxon>
        <taxon>Pseudomonadati</taxon>
        <taxon>Pseudomonadota</taxon>
        <taxon>Alphaproteobacteria</taxon>
        <taxon>Hyphomicrobiales</taxon>
        <taxon>Nitrobacteraceae</taxon>
        <taxon>Bradyrhizobium</taxon>
    </lineage>
</organism>
<dbReference type="GO" id="GO:0003677">
    <property type="term" value="F:DNA binding"/>
    <property type="evidence" value="ECO:0007669"/>
    <property type="project" value="UniProtKB-KW"/>
</dbReference>
<gene>
    <name evidence="6" type="ORF">SAMN05216337_101524</name>
</gene>
<dbReference type="PROSITE" id="PS51118">
    <property type="entry name" value="HTH_HXLR"/>
    <property type="match status" value="2"/>
</dbReference>
<feature type="compositionally biased region" description="Low complexity" evidence="4">
    <location>
        <begin position="1"/>
        <end position="11"/>
    </location>
</feature>
<feature type="region of interest" description="Disordered" evidence="4">
    <location>
        <begin position="1"/>
        <end position="28"/>
    </location>
</feature>
<dbReference type="SUPFAM" id="SSF46785">
    <property type="entry name" value="Winged helix' DNA-binding domain"/>
    <property type="match status" value="2"/>
</dbReference>
<evidence type="ECO:0000256" key="3">
    <source>
        <dbReference type="ARBA" id="ARBA00023163"/>
    </source>
</evidence>
<sequence>MPAAAKAQTTKRSARRTAKTATSQAGAARRERNCSVARTLDIVSDAWAFLIIREAFFGTQTFEAFRAALGIPRATLTDRLRKLTQLAIFRQVAPGSSLRKEYRLTKMGFDLYPSFIALMQFGDRWLAGGKPAPLTLVHVRCGCDSHPIVACSHCGESVTARDAKYRDGPGAGRHPAKAGRNTRRASDGNRFQLGRPSSVSRALEIIGDKWSFMVVREGFFGNRRYDKILTELEIAPNILTDRLNRLVASGVLRRRQYQSSPDRYEYLLTDMGRDLYGPFITMLRWGDRWLSKGKPPLLLTHRTCGHDFHASVNCDCCKQPIVAADMRYRLTYDPKVFGALGPRSVDS</sequence>
<dbReference type="Gene3D" id="1.10.10.10">
    <property type="entry name" value="Winged helix-like DNA-binding domain superfamily/Winged helix DNA-binding domain"/>
    <property type="match status" value="2"/>
</dbReference>
<keyword evidence="1" id="KW-0805">Transcription regulation</keyword>
<feature type="compositionally biased region" description="Basic residues" evidence="4">
    <location>
        <begin position="174"/>
        <end position="183"/>
    </location>
</feature>
<dbReference type="PANTHER" id="PTHR33204:SF18">
    <property type="entry name" value="TRANSCRIPTIONAL REGULATORY PROTEIN"/>
    <property type="match status" value="1"/>
</dbReference>
<dbReference type="InterPro" id="IPR036388">
    <property type="entry name" value="WH-like_DNA-bd_sf"/>
</dbReference>
<keyword evidence="2" id="KW-0238">DNA-binding</keyword>
<dbReference type="EMBL" id="FMZW01000015">
    <property type="protein sequence ID" value="SDD77130.1"/>
    <property type="molecule type" value="Genomic_DNA"/>
</dbReference>
<proteinExistence type="predicted"/>
<feature type="region of interest" description="Disordered" evidence="4">
    <location>
        <begin position="165"/>
        <end position="191"/>
    </location>
</feature>
<evidence type="ECO:0000259" key="5">
    <source>
        <dbReference type="PROSITE" id="PS51118"/>
    </source>
</evidence>
<dbReference type="AlphaFoldDB" id="A0A1G6XG35"/>
<dbReference type="Pfam" id="PF01638">
    <property type="entry name" value="HxlR"/>
    <property type="match status" value="2"/>
</dbReference>
<protein>
    <submittedName>
        <fullName evidence="6">Transcriptional regulator, HxlR family</fullName>
    </submittedName>
</protein>
<evidence type="ECO:0000256" key="2">
    <source>
        <dbReference type="ARBA" id="ARBA00023125"/>
    </source>
</evidence>
<dbReference type="Proteomes" id="UP000199245">
    <property type="component" value="Unassembled WGS sequence"/>
</dbReference>
<dbReference type="InterPro" id="IPR002577">
    <property type="entry name" value="HTH_HxlR"/>
</dbReference>
<name>A0A1G6XG35_9BRAD</name>
<reference evidence="6 7" key="1">
    <citation type="submission" date="2016-10" db="EMBL/GenBank/DDBJ databases">
        <authorList>
            <person name="de Groot N.N."/>
        </authorList>
    </citation>
    <scope>NUCLEOTIDE SEQUENCE [LARGE SCALE GENOMIC DNA]</scope>
    <source>
        <strain evidence="6 7">R5</strain>
    </source>
</reference>
<evidence type="ECO:0000256" key="1">
    <source>
        <dbReference type="ARBA" id="ARBA00023015"/>
    </source>
</evidence>
<keyword evidence="3" id="KW-0804">Transcription</keyword>
<evidence type="ECO:0000313" key="7">
    <source>
        <dbReference type="Proteomes" id="UP000199245"/>
    </source>
</evidence>